<dbReference type="GO" id="GO:0005840">
    <property type="term" value="C:ribosome"/>
    <property type="evidence" value="ECO:0007669"/>
    <property type="project" value="UniProtKB-KW"/>
</dbReference>
<sequence length="300" mass="32916">MSGSAQSKQAPRILRGLSVTCISTSAADFANVANLVITRDSVAEAFPLKTALLCVDEEGRYSGEFFTVSLAGFIRQRGESDACLNRLLYEKGMLSPALSFKEQGELLFSLVGQKPNFICVPYGVFDFVQGILDFIAGLIPSQSDLAEYGRIGRYYAEQSMLVLDPATGKYSEELTPSYGRTDLRAFLTDALQWLKHPLDKLPQRSKGIQRPGIMGSGASIHEQIQNASQEELQEAMDKMPEEEQQKIKSCLSPEDLAKVEALKCLARENLLRAAADGTLERALQEIKEKHSQSAPPPPPA</sequence>
<reference evidence="6 7" key="2">
    <citation type="submission" date="2024-05" db="EMBL/GenBank/DDBJ databases">
        <authorList>
            <person name="Chen Y."/>
            <person name="Shah S."/>
            <person name="Dougan E. K."/>
            <person name="Thang M."/>
            <person name="Chan C."/>
        </authorList>
    </citation>
    <scope>NUCLEOTIDE SEQUENCE [LARGE SCALE GENOMIC DNA]</scope>
</reference>
<dbReference type="InterPro" id="IPR038579">
    <property type="entry name" value="Ribosomal_eS21_sf"/>
</dbReference>
<keyword evidence="3" id="KW-0560">Oxidoreductase</keyword>
<dbReference type="GO" id="GO:0006412">
    <property type="term" value="P:translation"/>
    <property type="evidence" value="ECO:0007669"/>
    <property type="project" value="InterPro"/>
</dbReference>
<evidence type="ECO:0000256" key="4">
    <source>
        <dbReference type="ARBA" id="ARBA00023274"/>
    </source>
</evidence>
<keyword evidence="2" id="KW-0689">Ribosomal protein</keyword>
<keyword evidence="7" id="KW-1185">Reference proteome</keyword>
<comment type="similarity">
    <text evidence="1">Belongs to the eukaryotic ribosomal protein eS21 family.</text>
</comment>
<dbReference type="Pfam" id="PF01249">
    <property type="entry name" value="Ribosomal_S21e"/>
    <property type="match status" value="1"/>
</dbReference>
<dbReference type="OrthoDB" id="10262655at2759"/>
<evidence type="ECO:0000256" key="3">
    <source>
        <dbReference type="ARBA" id="ARBA00023002"/>
    </source>
</evidence>
<dbReference type="EMBL" id="CAMXCT010000733">
    <property type="protein sequence ID" value="CAI3982635.1"/>
    <property type="molecule type" value="Genomic_DNA"/>
</dbReference>
<keyword evidence="4" id="KW-0687">Ribonucleoprotein</keyword>
<organism evidence="5">
    <name type="scientific">Cladocopium goreaui</name>
    <dbReference type="NCBI Taxonomy" id="2562237"/>
    <lineage>
        <taxon>Eukaryota</taxon>
        <taxon>Sar</taxon>
        <taxon>Alveolata</taxon>
        <taxon>Dinophyceae</taxon>
        <taxon>Suessiales</taxon>
        <taxon>Symbiodiniaceae</taxon>
        <taxon>Cladocopium</taxon>
    </lineage>
</organism>
<dbReference type="EMBL" id="CAMXCT030000733">
    <property type="protein sequence ID" value="CAL4769947.1"/>
    <property type="molecule type" value="Genomic_DNA"/>
</dbReference>
<evidence type="ECO:0000313" key="7">
    <source>
        <dbReference type="Proteomes" id="UP001152797"/>
    </source>
</evidence>
<evidence type="ECO:0000313" key="5">
    <source>
        <dbReference type="EMBL" id="CAI3982635.1"/>
    </source>
</evidence>
<dbReference type="InterPro" id="IPR001931">
    <property type="entry name" value="Ribosomal_eS21"/>
</dbReference>
<dbReference type="AlphaFoldDB" id="A0A9P1C033"/>
<comment type="caution">
    <text evidence="5">The sequence shown here is derived from an EMBL/GenBank/DDBJ whole genome shotgun (WGS) entry which is preliminary data.</text>
</comment>
<reference evidence="5" key="1">
    <citation type="submission" date="2022-10" db="EMBL/GenBank/DDBJ databases">
        <authorList>
            <person name="Chen Y."/>
            <person name="Dougan E. K."/>
            <person name="Chan C."/>
            <person name="Rhodes N."/>
            <person name="Thang M."/>
        </authorList>
    </citation>
    <scope>NUCLEOTIDE SEQUENCE</scope>
</reference>
<dbReference type="InterPro" id="IPR044201">
    <property type="entry name" value="DVR-like"/>
</dbReference>
<accession>A0A9P1C033</accession>
<dbReference type="GO" id="GO:1990904">
    <property type="term" value="C:ribonucleoprotein complex"/>
    <property type="evidence" value="ECO:0007669"/>
    <property type="project" value="UniProtKB-KW"/>
</dbReference>
<protein>
    <submittedName>
        <fullName evidence="6">Divinyl chlorophyllide a 8-vinyl-reductase, chloroplastic</fullName>
    </submittedName>
</protein>
<dbReference type="Gene3D" id="3.30.1230.20">
    <property type="match status" value="1"/>
</dbReference>
<dbReference type="PANTHER" id="PTHR47378">
    <property type="entry name" value="DIVINYL CHLOROPHYLLIDE A 8-VINYL-REDUCTASE, CHLOROPLASTIC"/>
    <property type="match status" value="1"/>
</dbReference>
<evidence type="ECO:0000256" key="2">
    <source>
        <dbReference type="ARBA" id="ARBA00022980"/>
    </source>
</evidence>
<gene>
    <name evidence="5" type="ORF">C1SCF055_LOCUS10311</name>
</gene>
<dbReference type="EMBL" id="CAMXCT020000733">
    <property type="protein sequence ID" value="CAL1136010.1"/>
    <property type="molecule type" value="Genomic_DNA"/>
</dbReference>
<dbReference type="GO" id="GO:0003735">
    <property type="term" value="F:structural constituent of ribosome"/>
    <property type="evidence" value="ECO:0007669"/>
    <property type="project" value="InterPro"/>
</dbReference>
<dbReference type="Proteomes" id="UP001152797">
    <property type="component" value="Unassembled WGS sequence"/>
</dbReference>
<name>A0A9P1C033_9DINO</name>
<evidence type="ECO:0000313" key="6">
    <source>
        <dbReference type="EMBL" id="CAL4769947.1"/>
    </source>
</evidence>
<evidence type="ECO:0000256" key="1">
    <source>
        <dbReference type="ARBA" id="ARBA00010228"/>
    </source>
</evidence>
<proteinExistence type="inferred from homology"/>
<dbReference type="GO" id="GO:0016491">
    <property type="term" value="F:oxidoreductase activity"/>
    <property type="evidence" value="ECO:0007669"/>
    <property type="project" value="UniProtKB-KW"/>
</dbReference>
<dbReference type="PANTHER" id="PTHR47378:SF1">
    <property type="entry name" value="DIVINYL CHLOROPHYLLIDE A 8-VINYL-REDUCTASE, CHLOROPLASTIC"/>
    <property type="match status" value="1"/>
</dbReference>